<evidence type="ECO:0000259" key="1">
    <source>
        <dbReference type="PROSITE" id="PS51186"/>
    </source>
</evidence>
<gene>
    <name evidence="2" type="ORF">CRIB_621</name>
</gene>
<evidence type="ECO:0000313" key="3">
    <source>
        <dbReference type="Proteomes" id="UP000245622"/>
    </source>
</evidence>
<dbReference type="EMBL" id="LN555523">
    <property type="protein sequence ID" value="CED93374.1"/>
    <property type="molecule type" value="Genomic_DNA"/>
</dbReference>
<dbReference type="CDD" id="cd04301">
    <property type="entry name" value="NAT_SF"/>
    <property type="match status" value="1"/>
</dbReference>
<reference evidence="2 3" key="1">
    <citation type="submission" date="2014-04" db="EMBL/GenBank/DDBJ databases">
        <authorList>
            <person name="Hornung B.V."/>
        </authorList>
    </citation>
    <scope>NUCLEOTIDE SEQUENCE [LARGE SCALE GENOMIC DNA]</scope>
    <source>
        <strain evidence="2 3">CRIB</strain>
    </source>
</reference>
<dbReference type="GO" id="GO:0016747">
    <property type="term" value="F:acyltransferase activity, transferring groups other than amino-acyl groups"/>
    <property type="evidence" value="ECO:0007669"/>
    <property type="project" value="InterPro"/>
</dbReference>
<dbReference type="PANTHER" id="PTHR43617">
    <property type="entry name" value="L-AMINO ACID N-ACETYLTRANSFERASE"/>
    <property type="match status" value="1"/>
</dbReference>
<dbReference type="PROSITE" id="PS51186">
    <property type="entry name" value="GNAT"/>
    <property type="match status" value="1"/>
</dbReference>
<keyword evidence="2" id="KW-0808">Transferase</keyword>
<organism evidence="2 3">
    <name type="scientific">Romboutsia ilealis</name>
    <dbReference type="NCBI Taxonomy" id="1115758"/>
    <lineage>
        <taxon>Bacteria</taxon>
        <taxon>Bacillati</taxon>
        <taxon>Bacillota</taxon>
        <taxon>Clostridia</taxon>
        <taxon>Peptostreptococcales</taxon>
        <taxon>Peptostreptococcaceae</taxon>
        <taxon>Romboutsia</taxon>
    </lineage>
</organism>
<sequence>MINIRVEQELDYKIVEDVIENAFLNAEFTDNQEHNLVNRLRKSSEFIPELSLVAEIDNKIVGHILFTKINIESNKESFESLALAPLSVLLDYQNKGIGKALMNYGLEVAKNLGYESVVVLGHENYYPKFGFKKASEFDIKPPFEVPDEAFMALELNKNGLKNVSGIVKYSNAFFE</sequence>
<keyword evidence="3" id="KW-1185">Reference proteome</keyword>
<name>A0A1V1I1U1_9FIRM</name>
<dbReference type="PANTHER" id="PTHR43617:SF2">
    <property type="entry name" value="UPF0039 PROTEIN SLL0451"/>
    <property type="match status" value="1"/>
</dbReference>
<dbReference type="Gene3D" id="3.40.630.30">
    <property type="match status" value="1"/>
</dbReference>
<protein>
    <submittedName>
        <fullName evidence="2">N-acetyltransferase</fullName>
    </submittedName>
</protein>
<dbReference type="InterPro" id="IPR016181">
    <property type="entry name" value="Acyl_CoA_acyltransferase"/>
</dbReference>
<dbReference type="AlphaFoldDB" id="A0A1V1I1U1"/>
<evidence type="ECO:0000313" key="2">
    <source>
        <dbReference type="EMBL" id="CED93374.1"/>
    </source>
</evidence>
<feature type="domain" description="N-acetyltransferase" evidence="1">
    <location>
        <begin position="2"/>
        <end position="156"/>
    </location>
</feature>
<dbReference type="InterPro" id="IPR000182">
    <property type="entry name" value="GNAT_dom"/>
</dbReference>
<dbReference type="GeneID" id="82204804"/>
<dbReference type="InterPro" id="IPR050276">
    <property type="entry name" value="MshD_Acetyltransferase"/>
</dbReference>
<dbReference type="SUPFAM" id="SSF55729">
    <property type="entry name" value="Acyl-CoA N-acyltransferases (Nat)"/>
    <property type="match status" value="1"/>
</dbReference>
<dbReference type="RefSeq" id="WP_180703097.1">
    <property type="nucleotide sequence ID" value="NZ_LN555523.1"/>
</dbReference>
<dbReference type="Pfam" id="PF00583">
    <property type="entry name" value="Acetyltransf_1"/>
    <property type="match status" value="1"/>
</dbReference>
<dbReference type="KEGG" id="ril:CRIB_621"/>
<accession>A0A1V1I1U1</accession>
<dbReference type="Proteomes" id="UP000245622">
    <property type="component" value="Chromosome 1"/>
</dbReference>
<proteinExistence type="predicted"/>